<dbReference type="EMBL" id="KZ772739">
    <property type="protein sequence ID" value="PTQ35916.1"/>
    <property type="molecule type" value="Genomic_DNA"/>
</dbReference>
<name>A0A2R6WQ05_MARPO</name>
<dbReference type="AlphaFoldDB" id="A0A2R6WQ05"/>
<protein>
    <submittedName>
        <fullName evidence="1">Uncharacterized protein</fullName>
    </submittedName>
</protein>
<reference evidence="2" key="1">
    <citation type="journal article" date="2017" name="Cell">
        <title>Insights into land plant evolution garnered from the Marchantia polymorpha genome.</title>
        <authorList>
            <person name="Bowman J.L."/>
            <person name="Kohchi T."/>
            <person name="Yamato K.T."/>
            <person name="Jenkins J."/>
            <person name="Shu S."/>
            <person name="Ishizaki K."/>
            <person name="Yamaoka S."/>
            <person name="Nishihama R."/>
            <person name="Nakamura Y."/>
            <person name="Berger F."/>
            <person name="Adam C."/>
            <person name="Aki S.S."/>
            <person name="Althoff F."/>
            <person name="Araki T."/>
            <person name="Arteaga-Vazquez M.A."/>
            <person name="Balasubrmanian S."/>
            <person name="Barry K."/>
            <person name="Bauer D."/>
            <person name="Boehm C.R."/>
            <person name="Briginshaw L."/>
            <person name="Caballero-Perez J."/>
            <person name="Catarino B."/>
            <person name="Chen F."/>
            <person name="Chiyoda S."/>
            <person name="Chovatia M."/>
            <person name="Davies K.M."/>
            <person name="Delmans M."/>
            <person name="Demura T."/>
            <person name="Dierschke T."/>
            <person name="Dolan L."/>
            <person name="Dorantes-Acosta A.E."/>
            <person name="Eklund D.M."/>
            <person name="Florent S.N."/>
            <person name="Flores-Sandoval E."/>
            <person name="Fujiyama A."/>
            <person name="Fukuzawa H."/>
            <person name="Galik B."/>
            <person name="Grimanelli D."/>
            <person name="Grimwood J."/>
            <person name="Grossniklaus U."/>
            <person name="Hamada T."/>
            <person name="Haseloff J."/>
            <person name="Hetherington A.J."/>
            <person name="Higo A."/>
            <person name="Hirakawa Y."/>
            <person name="Hundley H.N."/>
            <person name="Ikeda Y."/>
            <person name="Inoue K."/>
            <person name="Inoue S.I."/>
            <person name="Ishida S."/>
            <person name="Jia Q."/>
            <person name="Kakita M."/>
            <person name="Kanazawa T."/>
            <person name="Kawai Y."/>
            <person name="Kawashima T."/>
            <person name="Kennedy M."/>
            <person name="Kinose K."/>
            <person name="Kinoshita T."/>
            <person name="Kohara Y."/>
            <person name="Koide E."/>
            <person name="Komatsu K."/>
            <person name="Kopischke S."/>
            <person name="Kubo M."/>
            <person name="Kyozuka J."/>
            <person name="Lagercrantz U."/>
            <person name="Lin S.S."/>
            <person name="Lindquist E."/>
            <person name="Lipzen A.M."/>
            <person name="Lu C.W."/>
            <person name="De Luna E."/>
            <person name="Martienssen R.A."/>
            <person name="Minamino N."/>
            <person name="Mizutani M."/>
            <person name="Mizutani M."/>
            <person name="Mochizuki N."/>
            <person name="Monte I."/>
            <person name="Mosher R."/>
            <person name="Nagasaki H."/>
            <person name="Nakagami H."/>
            <person name="Naramoto S."/>
            <person name="Nishitani K."/>
            <person name="Ohtani M."/>
            <person name="Okamoto T."/>
            <person name="Okumura M."/>
            <person name="Phillips J."/>
            <person name="Pollak B."/>
            <person name="Reinders A."/>
            <person name="Rovekamp M."/>
            <person name="Sano R."/>
            <person name="Sawa S."/>
            <person name="Schmid M.W."/>
            <person name="Shirakawa M."/>
            <person name="Solano R."/>
            <person name="Spunde A."/>
            <person name="Suetsugu N."/>
            <person name="Sugano S."/>
            <person name="Sugiyama A."/>
            <person name="Sun R."/>
            <person name="Suzuki Y."/>
            <person name="Takenaka M."/>
            <person name="Takezawa D."/>
            <person name="Tomogane H."/>
            <person name="Tsuzuki M."/>
            <person name="Ueda T."/>
            <person name="Umeda M."/>
            <person name="Ward J.M."/>
            <person name="Watanabe Y."/>
            <person name="Yazaki K."/>
            <person name="Yokoyama R."/>
            <person name="Yoshitake Y."/>
            <person name="Yotsui I."/>
            <person name="Zachgo S."/>
            <person name="Schmutz J."/>
        </authorList>
    </citation>
    <scope>NUCLEOTIDE SEQUENCE [LARGE SCALE GENOMIC DNA]</scope>
    <source>
        <strain evidence="2">Tak-1</strain>
    </source>
</reference>
<dbReference type="Gramene" id="Mp7g19660.1">
    <property type="protein sequence ID" value="Mp7g19660.1.cds1"/>
    <property type="gene ID" value="Mp7g19660"/>
</dbReference>
<accession>A0A2R6WQ05</accession>
<organism evidence="1 2">
    <name type="scientific">Marchantia polymorpha</name>
    <name type="common">Common liverwort</name>
    <name type="synonym">Marchantia aquatica</name>
    <dbReference type="NCBI Taxonomy" id="3197"/>
    <lineage>
        <taxon>Eukaryota</taxon>
        <taxon>Viridiplantae</taxon>
        <taxon>Streptophyta</taxon>
        <taxon>Embryophyta</taxon>
        <taxon>Marchantiophyta</taxon>
        <taxon>Marchantiopsida</taxon>
        <taxon>Marchantiidae</taxon>
        <taxon>Marchantiales</taxon>
        <taxon>Marchantiaceae</taxon>
        <taxon>Marchantia</taxon>
    </lineage>
</organism>
<keyword evidence="2" id="KW-1185">Reference proteome</keyword>
<gene>
    <name evidence="1" type="ORF">MARPO_0067s0011</name>
</gene>
<dbReference type="Proteomes" id="UP000244005">
    <property type="component" value="Unassembled WGS sequence"/>
</dbReference>
<proteinExistence type="predicted"/>
<evidence type="ECO:0000313" key="2">
    <source>
        <dbReference type="Proteomes" id="UP000244005"/>
    </source>
</evidence>
<evidence type="ECO:0000313" key="1">
    <source>
        <dbReference type="EMBL" id="PTQ35916.1"/>
    </source>
</evidence>
<sequence length="112" mass="12934">MTQPKKTNRHAVALRKHHHRFLINDSLHSRLQHPTAEQLTPAFSPFLFRDLLHCVRPPACNLILVSTMFPKSLPLSSWHCLRLPPSLGKHVPQILYQRMASIQEIHGRQTIP</sequence>